<dbReference type="AlphaFoldDB" id="A0AB39XR80"/>
<dbReference type="Gene3D" id="3.40.50.2300">
    <property type="match status" value="2"/>
</dbReference>
<dbReference type="EMBL" id="CP165734">
    <property type="protein sequence ID" value="XDV59696.1"/>
    <property type="molecule type" value="Genomic_DNA"/>
</dbReference>
<dbReference type="CDD" id="cd06325">
    <property type="entry name" value="PBP1_ABC_unchar_transporter"/>
    <property type="match status" value="1"/>
</dbReference>
<dbReference type="RefSeq" id="WP_369724726.1">
    <property type="nucleotide sequence ID" value="NZ_CP165734.1"/>
</dbReference>
<dbReference type="Pfam" id="PF04392">
    <property type="entry name" value="ABC_sub_bind"/>
    <property type="match status" value="1"/>
</dbReference>
<name>A0AB39XR80_9BRAD</name>
<evidence type="ECO:0000313" key="1">
    <source>
        <dbReference type="EMBL" id="XDV59696.1"/>
    </source>
</evidence>
<sequence>MQRREFIGLIGGAAASPLAAAAQQKSMPVIGFLSPGPPEAGGPLLGGFRLGLSEAGYTEGQTVAIEYHWVEANERLAATAGDLVGRKVDLIVAITDPVARSTQTASSTTPIVFFIGGDPVANGLVASLARPGANLTGVTVFGDELNPKRLELACELVPDAKVIALLINPNNPSRAVSAKSADMQQAARSKAVQLRIVNATSESEIDAAFASLAELQARALIIDTDLFLFGQRAQIGALAARHSVPAIYYRREFVAAGGLISYGPSFAAAYRQAGIYAGKVLGGTKPADLPVLQPTNFELIINTKAAKALGLAVPQALLARADEVIE</sequence>
<protein>
    <submittedName>
        <fullName evidence="1">ABC transporter substrate-binding protein</fullName>
    </submittedName>
</protein>
<gene>
    <name evidence="1" type="ORF">AB8Z38_10160</name>
</gene>
<dbReference type="InterPro" id="IPR007487">
    <property type="entry name" value="ABC_transpt-TYRBP-like"/>
</dbReference>
<accession>A0AB39XR80</accession>
<organism evidence="1">
    <name type="scientific">Bradyrhizobium sp. LLZ17</name>
    <dbReference type="NCBI Taxonomy" id="3239388"/>
    <lineage>
        <taxon>Bacteria</taxon>
        <taxon>Pseudomonadati</taxon>
        <taxon>Pseudomonadota</taxon>
        <taxon>Alphaproteobacteria</taxon>
        <taxon>Hyphomicrobiales</taxon>
        <taxon>Nitrobacteraceae</taxon>
        <taxon>Bradyrhizobium</taxon>
    </lineage>
</organism>
<reference evidence="1" key="1">
    <citation type="submission" date="2024-08" db="EMBL/GenBank/DDBJ databases">
        <authorList>
            <person name="Chaddad Z."/>
            <person name="Lamrabet M."/>
            <person name="Bouhnik O."/>
            <person name="Alami S."/>
            <person name="Wipf D."/>
            <person name="Courty P.E."/>
            <person name="Missbah El Idrissi M."/>
        </authorList>
    </citation>
    <scope>NUCLEOTIDE SEQUENCE</scope>
    <source>
        <strain evidence="1">LLZ17</strain>
    </source>
</reference>
<proteinExistence type="predicted"/>
<dbReference type="PANTHER" id="PTHR35271:SF1">
    <property type="entry name" value="ABC TRANSPORTER, SUBSTRATE-BINDING LIPOPROTEIN"/>
    <property type="match status" value="1"/>
</dbReference>
<dbReference type="PANTHER" id="PTHR35271">
    <property type="entry name" value="ABC TRANSPORTER, SUBSTRATE-BINDING LIPOPROTEIN-RELATED"/>
    <property type="match status" value="1"/>
</dbReference>